<reference evidence="1" key="1">
    <citation type="submission" date="2022-06" db="EMBL/GenBank/DDBJ databases">
        <title>Aquibacillus sp. a new bacterium isolated from soil saline samples.</title>
        <authorList>
            <person name="Galisteo C."/>
            <person name="De La Haba R."/>
            <person name="Sanchez-Porro C."/>
            <person name="Ventosa A."/>
        </authorList>
    </citation>
    <scope>NUCLEOTIDE SEQUENCE</scope>
    <source>
        <strain evidence="1">3ASR75-54</strain>
    </source>
</reference>
<sequence length="325" mass="38362">MANNRMFKMEQLSLDSFLDDVNEWDNVASSTKINNQSTDLRQDRKRFPIHIVQDFTRFIEYIEKEPVPITKTAEYIYEKSLPKLNECMSVKAENVTANSQQIHYPYIHFFYHIALAGRLVEKTLLDSTTPRLLITDLSRVFYKLTDTEKYLFLLETFWVDVNWKRLLDKKVSGVHDILPDVFNILISEKLKSGLQLDKERLLSNLTFDWNYLFLYLEWLGIWMCEEDQARIDDYGSEKYYFVKSIALTSFGKKVVPILVEARNIKKWNIPLRKEYGEVNPLPGSELPDIDVLHTSRKINKVPPFYRAFSDIFDKRDIGNTIPRSY</sequence>
<gene>
    <name evidence="1" type="ORF">NC799_06895</name>
</gene>
<evidence type="ECO:0000313" key="2">
    <source>
        <dbReference type="Proteomes" id="UP001145069"/>
    </source>
</evidence>
<name>A0A9X3WDD2_9BACI</name>
<dbReference type="AlphaFoldDB" id="A0A9X3WDD2"/>
<proteinExistence type="predicted"/>
<dbReference type="EMBL" id="JAMQKC010000004">
    <property type="protein sequence ID" value="MDC3416643.1"/>
    <property type="molecule type" value="Genomic_DNA"/>
</dbReference>
<keyword evidence="2" id="KW-1185">Reference proteome</keyword>
<dbReference type="Proteomes" id="UP001145069">
    <property type="component" value="Unassembled WGS sequence"/>
</dbReference>
<protein>
    <submittedName>
        <fullName evidence="1">Uncharacterized protein</fullName>
    </submittedName>
</protein>
<organism evidence="1 2">
    <name type="scientific">Aquibacillus salsiterrae</name>
    <dbReference type="NCBI Taxonomy" id="2950439"/>
    <lineage>
        <taxon>Bacteria</taxon>
        <taxon>Bacillati</taxon>
        <taxon>Bacillota</taxon>
        <taxon>Bacilli</taxon>
        <taxon>Bacillales</taxon>
        <taxon>Bacillaceae</taxon>
        <taxon>Aquibacillus</taxon>
    </lineage>
</organism>
<evidence type="ECO:0000313" key="1">
    <source>
        <dbReference type="EMBL" id="MDC3416643.1"/>
    </source>
</evidence>
<comment type="caution">
    <text evidence="1">The sequence shown here is derived from an EMBL/GenBank/DDBJ whole genome shotgun (WGS) entry which is preliminary data.</text>
</comment>
<accession>A0A9X3WDD2</accession>
<dbReference type="RefSeq" id="WP_272445657.1">
    <property type="nucleotide sequence ID" value="NZ_JAMQKC010000004.1"/>
</dbReference>